<accession>A0A3D8VCL7</accession>
<feature type="transmembrane region" description="Helical" evidence="9">
    <location>
        <begin position="204"/>
        <end position="221"/>
    </location>
</feature>
<evidence type="ECO:0000256" key="6">
    <source>
        <dbReference type="ARBA" id="ARBA00023136"/>
    </source>
</evidence>
<feature type="transmembrane region" description="Helical" evidence="9">
    <location>
        <begin position="527"/>
        <end position="543"/>
    </location>
</feature>
<comment type="caution">
    <text evidence="10">The sequence shown here is derived from an EMBL/GenBank/DDBJ whole genome shotgun (WGS) entry which is preliminary data.</text>
</comment>
<dbReference type="SUPFAM" id="SSF103473">
    <property type="entry name" value="MFS general substrate transporter"/>
    <property type="match status" value="2"/>
</dbReference>
<proteinExistence type="inferred from homology"/>
<reference evidence="10 11" key="1">
    <citation type="submission" date="2018-08" db="EMBL/GenBank/DDBJ databases">
        <title>Lysobacter soli KCTC 22011, whole genome shotgun sequence.</title>
        <authorList>
            <person name="Zhang X."/>
            <person name="Feng G."/>
            <person name="Zhu H."/>
        </authorList>
    </citation>
    <scope>NUCLEOTIDE SEQUENCE [LARGE SCALE GENOMIC DNA]</scope>
    <source>
        <strain evidence="10 11">KCTC 22011</strain>
    </source>
</reference>
<dbReference type="PROSITE" id="PS01022">
    <property type="entry name" value="PTR2_1"/>
    <property type="match status" value="1"/>
</dbReference>
<gene>
    <name evidence="10" type="ORF">DX912_10615</name>
</gene>
<feature type="transmembrane region" description="Helical" evidence="9">
    <location>
        <begin position="563"/>
        <end position="580"/>
    </location>
</feature>
<evidence type="ECO:0000313" key="11">
    <source>
        <dbReference type="Proteomes" id="UP000256829"/>
    </source>
</evidence>
<evidence type="ECO:0000256" key="7">
    <source>
        <dbReference type="RuleBase" id="RU003755"/>
    </source>
</evidence>
<feature type="transmembrane region" description="Helical" evidence="9">
    <location>
        <begin position="309"/>
        <end position="327"/>
    </location>
</feature>
<comment type="similarity">
    <text evidence="2 7">Belongs to the major facilitator superfamily. Proton-dependent oligopeptide transporter (POT/PTR) (TC 2.A.17) family.</text>
</comment>
<dbReference type="GO" id="GO:0016020">
    <property type="term" value="C:membrane"/>
    <property type="evidence" value="ECO:0007669"/>
    <property type="project" value="UniProtKB-SubCell"/>
</dbReference>
<dbReference type="AlphaFoldDB" id="A0A3D8VCL7"/>
<dbReference type="PROSITE" id="PS01023">
    <property type="entry name" value="PTR2_2"/>
    <property type="match status" value="1"/>
</dbReference>
<keyword evidence="11" id="KW-1185">Reference proteome</keyword>
<dbReference type="EMBL" id="QTJR01000006">
    <property type="protein sequence ID" value="RDY67113.1"/>
    <property type="molecule type" value="Genomic_DNA"/>
</dbReference>
<feature type="transmembrane region" description="Helical" evidence="9">
    <location>
        <begin position="177"/>
        <end position="195"/>
    </location>
</feature>
<evidence type="ECO:0000256" key="2">
    <source>
        <dbReference type="ARBA" id="ARBA00005982"/>
    </source>
</evidence>
<feature type="region of interest" description="Disordered" evidence="8">
    <location>
        <begin position="1"/>
        <end position="30"/>
    </location>
</feature>
<feature type="transmembrane region" description="Helical" evidence="9">
    <location>
        <begin position="673"/>
        <end position="695"/>
    </location>
</feature>
<evidence type="ECO:0000256" key="1">
    <source>
        <dbReference type="ARBA" id="ARBA00004141"/>
    </source>
</evidence>
<feature type="transmembrane region" description="Helical" evidence="9">
    <location>
        <begin position="468"/>
        <end position="488"/>
    </location>
</feature>
<feature type="transmembrane region" description="Helical" evidence="9">
    <location>
        <begin position="282"/>
        <end position="303"/>
    </location>
</feature>
<dbReference type="NCBIfam" id="TIGR00924">
    <property type="entry name" value="yjdL_sub1_fam"/>
    <property type="match status" value="1"/>
</dbReference>
<evidence type="ECO:0000256" key="3">
    <source>
        <dbReference type="ARBA" id="ARBA00022692"/>
    </source>
</evidence>
<keyword evidence="3 7" id="KW-0812">Transmembrane</keyword>
<dbReference type="Gene3D" id="1.20.1250.20">
    <property type="entry name" value="MFS general substrate transporter like domains"/>
    <property type="match status" value="2"/>
</dbReference>
<dbReference type="InterPro" id="IPR000109">
    <property type="entry name" value="POT_fam"/>
</dbReference>
<evidence type="ECO:0000256" key="5">
    <source>
        <dbReference type="ARBA" id="ARBA00022989"/>
    </source>
</evidence>
<dbReference type="Pfam" id="PF00854">
    <property type="entry name" value="PTR2"/>
    <property type="match status" value="2"/>
</dbReference>
<feature type="transmembrane region" description="Helical" evidence="9">
    <location>
        <begin position="628"/>
        <end position="653"/>
    </location>
</feature>
<feature type="compositionally biased region" description="Polar residues" evidence="8">
    <location>
        <begin position="16"/>
        <end position="25"/>
    </location>
</feature>
<dbReference type="GO" id="GO:1904680">
    <property type="term" value="F:peptide transmembrane transporter activity"/>
    <property type="evidence" value="ECO:0007669"/>
    <property type="project" value="InterPro"/>
</dbReference>
<evidence type="ECO:0000256" key="8">
    <source>
        <dbReference type="SAM" id="MobiDB-lite"/>
    </source>
</evidence>
<dbReference type="Proteomes" id="UP000256829">
    <property type="component" value="Unassembled WGS sequence"/>
</dbReference>
<name>A0A3D8VCL7_9GAMM</name>
<comment type="subcellular location">
    <subcellularLocation>
        <location evidence="1 7">Membrane</location>
        <topology evidence="1 7">Multi-pass membrane protein</topology>
    </subcellularLocation>
</comment>
<keyword evidence="5 9" id="KW-1133">Transmembrane helix</keyword>
<feature type="transmembrane region" description="Helical" evidence="9">
    <location>
        <begin position="355"/>
        <end position="376"/>
    </location>
</feature>
<dbReference type="CDD" id="cd17346">
    <property type="entry name" value="MFS_DtpA_like"/>
    <property type="match status" value="1"/>
</dbReference>
<keyword evidence="6 9" id="KW-0472">Membrane</keyword>
<feature type="transmembrane region" description="Helical" evidence="9">
    <location>
        <begin position="592"/>
        <end position="616"/>
    </location>
</feature>
<keyword evidence="4" id="KW-0653">Protein transport</keyword>
<dbReference type="GO" id="GO:0006857">
    <property type="term" value="P:oligopeptide transport"/>
    <property type="evidence" value="ECO:0007669"/>
    <property type="project" value="InterPro"/>
</dbReference>
<sequence length="703" mass="75943">MARGAPSHSCGEASEGRTTPTSGSPAPSRGHRVALARLPRCHGLRASRSARLCGCPARARWSPTQARAHAIEPAPVCAREGDTVRGILPAGVLRSRSYTPDRLTAEPIVAATDLPHHNVDEVARDPRDELFGHPKGVYVCFFTEMWERFSFYGMKALLLLYLLQHHRFGDGPGLDVLGAYGGLVYCLPVVGGLLADRYLGMRKAVVFGGLLLVAGHLGMAVEGHAATVSGATVVRDEGALRVFYLSLALIIVGVGFLKPNISTIVGRLYPENDPRRDSGFSLFYAGINLGALFSALVCGYLGQTLGWKWGFGAAGIGMLLGLAQFLWGQKYLHGHAEPPDPARLRERAFGLPREWAIYLGAVLALVPLAALMWAVANGRFALGGEISLALILMLLVMLAVLAWFAWFLKARCTREQRHRMLALMALIFMALVYFTLYEQTYGSWVTFTDRLLTKDVFPSLVIREGTPWPWSTISLVLAPLAFVAAATLSDRRPASSMPKLLFAGAIVLMLVFLLRDCVVLPQTAGSLTYLGALFLVLLAPVFARLWDGLDRRGLDPSKPAKSALGLLFAGLSFVPMAWAAQHAGETGQLASVWWLVLAYLVLEIGEMCLAPVGLAAVTQLSVKSVMSLMMGTWFLATAFSETLAALFGKLAAIDVPEGAALDFAAAGDKYANLFWLMTGIGIGWAVLAFIAAPLLRRLMHGIK</sequence>
<organism evidence="10 11">
    <name type="scientific">Lysobacter soli</name>
    <dbReference type="NCBI Taxonomy" id="453783"/>
    <lineage>
        <taxon>Bacteria</taxon>
        <taxon>Pseudomonadati</taxon>
        <taxon>Pseudomonadota</taxon>
        <taxon>Gammaproteobacteria</taxon>
        <taxon>Lysobacterales</taxon>
        <taxon>Lysobacteraceae</taxon>
        <taxon>Lysobacter</taxon>
    </lineage>
</organism>
<dbReference type="InterPro" id="IPR018456">
    <property type="entry name" value="PTR2_symporter_CS"/>
</dbReference>
<feature type="transmembrane region" description="Helical" evidence="9">
    <location>
        <begin position="241"/>
        <end position="261"/>
    </location>
</feature>
<evidence type="ECO:0000256" key="9">
    <source>
        <dbReference type="SAM" id="Phobius"/>
    </source>
</evidence>
<protein>
    <submittedName>
        <fullName evidence="10">MFS transporter</fullName>
    </submittedName>
</protein>
<feature type="transmembrane region" description="Helical" evidence="9">
    <location>
        <begin position="388"/>
        <end position="408"/>
    </location>
</feature>
<feature type="transmembrane region" description="Helical" evidence="9">
    <location>
        <begin position="420"/>
        <end position="437"/>
    </location>
</feature>
<dbReference type="InterPro" id="IPR036259">
    <property type="entry name" value="MFS_trans_sf"/>
</dbReference>
<keyword evidence="4" id="KW-0571">Peptide transport</keyword>
<feature type="transmembrane region" description="Helical" evidence="9">
    <location>
        <begin position="500"/>
        <end position="521"/>
    </location>
</feature>
<keyword evidence="7" id="KW-0813">Transport</keyword>
<dbReference type="PANTHER" id="PTHR11654">
    <property type="entry name" value="OLIGOPEPTIDE TRANSPORTER-RELATED"/>
    <property type="match status" value="1"/>
</dbReference>
<evidence type="ECO:0000313" key="10">
    <source>
        <dbReference type="EMBL" id="RDY67113.1"/>
    </source>
</evidence>
<evidence type="ECO:0000256" key="4">
    <source>
        <dbReference type="ARBA" id="ARBA00022856"/>
    </source>
</evidence>
<dbReference type="InterPro" id="IPR005279">
    <property type="entry name" value="Dipep/tripep_permease"/>
</dbReference>